<dbReference type="Pfam" id="PF05485">
    <property type="entry name" value="THAP"/>
    <property type="match status" value="1"/>
</dbReference>
<dbReference type="PANTHER" id="PTHR46600">
    <property type="entry name" value="THAP DOMAIN-CONTAINING"/>
    <property type="match status" value="1"/>
</dbReference>
<comment type="subcellular location">
    <subcellularLocation>
        <location evidence="1">Nucleus</location>
        <location evidence="1">Nucleoplasm</location>
    </subcellularLocation>
</comment>
<keyword evidence="9" id="KW-0804">Transcription</keyword>
<accession>V5HNH9</accession>
<keyword evidence="6" id="KW-0805">Transcription regulation</keyword>
<dbReference type="SUPFAM" id="SSF57716">
    <property type="entry name" value="Glucocorticoid receptor-like (DNA-binding domain)"/>
    <property type="match status" value="1"/>
</dbReference>
<evidence type="ECO:0000259" key="14">
    <source>
        <dbReference type="PROSITE" id="PS50950"/>
    </source>
</evidence>
<sequence>MSSNRSNLQFSSHRSCSVPQCTNRSVRGKISLHRFPTDARLREAWRAKLRINKLITTHMQVCSIHFLRHDFFWSAADGRNCPIPKKQRLKRGAIPSQFLPVENPGRRPANLKSQCRARKKTSQKPCQKPRESKPTDGEDQQEAVPQGESFGLQSCSPLRHEEATSGDLVQAEQLAHTERSDTGCGNSWLPPDTTEASVLDKVGELVNAIPGLRPGMLLAFRIPQGRGNPTEKHQRAPGREPCWPVALYRHGDSPDCWPAPQHGASPESENVAVQAAPRCEQLITGDTTGTRALDADFTSQEQAVGNSVCRGLFAGNGRCTGIPEGYS</sequence>
<evidence type="ECO:0000256" key="12">
    <source>
        <dbReference type="PROSITE-ProRule" id="PRU00309"/>
    </source>
</evidence>
<evidence type="ECO:0000256" key="10">
    <source>
        <dbReference type="ARBA" id="ARBA00023242"/>
    </source>
</evidence>
<name>V5HNH9_IXORI</name>
<keyword evidence="5" id="KW-0862">Zinc</keyword>
<keyword evidence="10" id="KW-0539">Nucleus</keyword>
<evidence type="ECO:0000256" key="11">
    <source>
        <dbReference type="ARBA" id="ARBA00023306"/>
    </source>
</evidence>
<evidence type="ECO:0000256" key="6">
    <source>
        <dbReference type="ARBA" id="ARBA00023015"/>
    </source>
</evidence>
<dbReference type="GO" id="GO:0008270">
    <property type="term" value="F:zinc ion binding"/>
    <property type="evidence" value="ECO:0007669"/>
    <property type="project" value="UniProtKB-KW"/>
</dbReference>
<reference evidence="15" key="1">
    <citation type="journal article" date="2015" name="Sci. Rep.">
        <title>Tissue- and time-dependent transcription in Ixodes ricinus salivary glands and midguts when blood feeding on the vertebrate host.</title>
        <authorList>
            <person name="Kotsyfakis M."/>
            <person name="Schwarz A."/>
            <person name="Erhart J."/>
            <person name="Ribeiro J.M."/>
        </authorList>
    </citation>
    <scope>NUCLEOTIDE SEQUENCE</scope>
    <source>
        <tissue evidence="15">Salivary gland and midgut</tissue>
    </source>
</reference>
<keyword evidence="8 12" id="KW-0238">DNA-binding</keyword>
<keyword evidence="11" id="KW-0131">Cell cycle</keyword>
<dbReference type="SMART" id="SM00980">
    <property type="entry name" value="THAP"/>
    <property type="match status" value="1"/>
</dbReference>
<evidence type="ECO:0000256" key="13">
    <source>
        <dbReference type="SAM" id="MobiDB-lite"/>
    </source>
</evidence>
<dbReference type="PROSITE" id="PS50950">
    <property type="entry name" value="ZF_THAP"/>
    <property type="match status" value="1"/>
</dbReference>
<dbReference type="InterPro" id="IPR006612">
    <property type="entry name" value="THAP_Znf"/>
</dbReference>
<keyword evidence="7" id="KW-0175">Coiled coil</keyword>
<evidence type="ECO:0000256" key="5">
    <source>
        <dbReference type="ARBA" id="ARBA00022833"/>
    </source>
</evidence>
<dbReference type="AlphaFoldDB" id="V5HNH9"/>
<evidence type="ECO:0000256" key="1">
    <source>
        <dbReference type="ARBA" id="ARBA00004642"/>
    </source>
</evidence>
<evidence type="ECO:0000256" key="2">
    <source>
        <dbReference type="ARBA" id="ARBA00006177"/>
    </source>
</evidence>
<keyword evidence="4 12" id="KW-0863">Zinc-finger</keyword>
<dbReference type="InterPro" id="IPR026516">
    <property type="entry name" value="THAP1/10"/>
</dbReference>
<organism evidence="15">
    <name type="scientific">Ixodes ricinus</name>
    <name type="common">Common tick</name>
    <name type="synonym">Acarus ricinus</name>
    <dbReference type="NCBI Taxonomy" id="34613"/>
    <lineage>
        <taxon>Eukaryota</taxon>
        <taxon>Metazoa</taxon>
        <taxon>Ecdysozoa</taxon>
        <taxon>Arthropoda</taxon>
        <taxon>Chelicerata</taxon>
        <taxon>Arachnida</taxon>
        <taxon>Acari</taxon>
        <taxon>Parasitiformes</taxon>
        <taxon>Ixodida</taxon>
        <taxon>Ixodoidea</taxon>
        <taxon>Ixodidae</taxon>
        <taxon>Ixodinae</taxon>
        <taxon>Ixodes</taxon>
    </lineage>
</organism>
<dbReference type="GO" id="GO:0005654">
    <property type="term" value="C:nucleoplasm"/>
    <property type="evidence" value="ECO:0007669"/>
    <property type="project" value="UniProtKB-SubCell"/>
</dbReference>
<dbReference type="InterPro" id="IPR038441">
    <property type="entry name" value="THAP_Znf_sf"/>
</dbReference>
<keyword evidence="3" id="KW-0479">Metal-binding</keyword>
<protein>
    <recommendedName>
        <fullName evidence="14">THAP-type domain-containing protein</fullName>
    </recommendedName>
</protein>
<dbReference type="PANTHER" id="PTHR46600:SF1">
    <property type="entry name" value="THAP DOMAIN-CONTAINING PROTEIN 1"/>
    <property type="match status" value="1"/>
</dbReference>
<evidence type="ECO:0000256" key="3">
    <source>
        <dbReference type="ARBA" id="ARBA00022723"/>
    </source>
</evidence>
<proteinExistence type="evidence at transcript level"/>
<dbReference type="GO" id="GO:0043565">
    <property type="term" value="F:sequence-specific DNA binding"/>
    <property type="evidence" value="ECO:0007669"/>
    <property type="project" value="InterPro"/>
</dbReference>
<dbReference type="SMART" id="SM00692">
    <property type="entry name" value="DM3"/>
    <property type="match status" value="1"/>
</dbReference>
<comment type="similarity">
    <text evidence="2">Belongs to the THAP1 family.</text>
</comment>
<dbReference type="Gene3D" id="6.20.210.20">
    <property type="entry name" value="THAP domain"/>
    <property type="match status" value="1"/>
</dbReference>
<feature type="region of interest" description="Disordered" evidence="13">
    <location>
        <begin position="1"/>
        <end position="20"/>
    </location>
</feature>
<feature type="domain" description="THAP-type" evidence="14">
    <location>
        <begin position="10"/>
        <end position="98"/>
    </location>
</feature>
<evidence type="ECO:0000313" key="15">
    <source>
        <dbReference type="EMBL" id="JAB77147.1"/>
    </source>
</evidence>
<evidence type="ECO:0000256" key="8">
    <source>
        <dbReference type="ARBA" id="ARBA00023125"/>
    </source>
</evidence>
<feature type="region of interest" description="Disordered" evidence="13">
    <location>
        <begin position="92"/>
        <end position="166"/>
    </location>
</feature>
<evidence type="ECO:0000256" key="7">
    <source>
        <dbReference type="ARBA" id="ARBA00023054"/>
    </source>
</evidence>
<dbReference type="EMBL" id="GANP01007321">
    <property type="protein sequence ID" value="JAB77147.1"/>
    <property type="molecule type" value="mRNA"/>
</dbReference>
<evidence type="ECO:0000256" key="9">
    <source>
        <dbReference type="ARBA" id="ARBA00023163"/>
    </source>
</evidence>
<evidence type="ECO:0000256" key="4">
    <source>
        <dbReference type="ARBA" id="ARBA00022771"/>
    </source>
</evidence>